<dbReference type="Pfam" id="PF00989">
    <property type="entry name" value="PAS"/>
    <property type="match status" value="1"/>
</dbReference>
<evidence type="ECO:0000259" key="3">
    <source>
        <dbReference type="PROSITE" id="PS50112"/>
    </source>
</evidence>
<dbReference type="NCBIfam" id="TIGR00254">
    <property type="entry name" value="GGDEF"/>
    <property type="match status" value="1"/>
</dbReference>
<dbReference type="EMBL" id="JANIBK010000011">
    <property type="protein sequence ID" value="MCQ8127586.1"/>
    <property type="molecule type" value="Genomic_DNA"/>
</dbReference>
<feature type="coiled-coil region" evidence="1">
    <location>
        <begin position="31"/>
        <end position="65"/>
    </location>
</feature>
<keyword evidence="8" id="KW-1185">Reference proteome</keyword>
<dbReference type="SMART" id="SM00267">
    <property type="entry name" value="GGDEF"/>
    <property type="match status" value="1"/>
</dbReference>
<comment type="caution">
    <text evidence="7">The sequence shown here is derived from an EMBL/GenBank/DDBJ whole genome shotgun (WGS) entry which is preliminary data.</text>
</comment>
<keyword evidence="1" id="KW-0175">Coiled coil</keyword>
<dbReference type="InterPro" id="IPR043128">
    <property type="entry name" value="Rev_trsase/Diguanyl_cyclase"/>
</dbReference>
<dbReference type="Gene3D" id="3.30.70.270">
    <property type="match status" value="1"/>
</dbReference>
<dbReference type="InterPro" id="IPR000014">
    <property type="entry name" value="PAS"/>
</dbReference>
<dbReference type="Proteomes" id="UP001524586">
    <property type="component" value="Unassembled WGS sequence"/>
</dbReference>
<evidence type="ECO:0000313" key="7">
    <source>
        <dbReference type="EMBL" id="MCQ8127586.1"/>
    </source>
</evidence>
<dbReference type="RefSeq" id="WP_256613916.1">
    <property type="nucleotide sequence ID" value="NZ_JANIBK010000011.1"/>
</dbReference>
<dbReference type="PANTHER" id="PTHR44757">
    <property type="entry name" value="DIGUANYLATE CYCLASE DGCP"/>
    <property type="match status" value="1"/>
</dbReference>
<dbReference type="Pfam" id="PF00990">
    <property type="entry name" value="GGDEF"/>
    <property type="match status" value="1"/>
</dbReference>
<dbReference type="InterPro" id="IPR035965">
    <property type="entry name" value="PAS-like_dom_sf"/>
</dbReference>
<dbReference type="Gene3D" id="3.30.450.20">
    <property type="entry name" value="PAS domain"/>
    <property type="match status" value="2"/>
</dbReference>
<sequence>MGTKGGLRQRAERRLAETATQKTAETQDRLLHELQVHQIELEMQNEALREARVCAEQALERYAELFDFAPIAYFTLGREGIIRQTNYCGEKLLGSERSDLVGRHFVHRISQEDRSLFNHFLEKAFTDDGVRSCELTLQTDNDPCWIVIEATADISRQSCLVAVLDISSRKQSERELQLAAAVYLTLEEAITVMDENSRIIAVNRAFTQLTGYSAEEVVGQTRSLLKSGRQDDAFYRDMWNKLNTNGKWQGEIWNRRKNGEEYLEYLSINTLYNDKGKVIRRVATSSDITEKKRAAEIMHKQANIDPLTGLPNRRMFLDRLQRAINKTRRGHQKLALMFLDLDHFKDINDTLGHDIGDRLLRETAQRLQACIRETDTLARPGGDEFTLIMGELQETNSIERVAEAMLRTMMAPFQLKGERSYVSVSIGIALYPDDADNLEELLKKADQAMYAAKDMGRGRFSYFTPAMQEAAEVRLRLTNDLRHALSDHQIWVAYQPIIDLASGAIEKAEALIRWQHPTRGQVSPAEFMSVAEDTGLITELGGWVFHQVAKQVADWRADYCPLFQVGINKSSAQFHSNADKLSDWLEHLESLGLPGGCIAVEITEGLLLDASAVVSEKLRALKSAGVQTSLDNFGTGYSALAYLKKYHIDFLKIDRSFVSNLTANSSDIALCRAIILMAHTLGMKVIAEGVETDEQHELLIQAGCDYGQGYLFSKPVSAEEFEALLKATQVKG</sequence>
<dbReference type="CDD" id="cd00130">
    <property type="entry name" value="PAS"/>
    <property type="match status" value="2"/>
</dbReference>
<dbReference type="PROSITE" id="PS50887">
    <property type="entry name" value="GGDEF"/>
    <property type="match status" value="1"/>
</dbReference>
<dbReference type="PROSITE" id="PS50112">
    <property type="entry name" value="PAS"/>
    <property type="match status" value="2"/>
</dbReference>
<organism evidence="7 8">
    <name type="scientific">Methylomonas rivi</name>
    <dbReference type="NCBI Taxonomy" id="2952226"/>
    <lineage>
        <taxon>Bacteria</taxon>
        <taxon>Pseudomonadati</taxon>
        <taxon>Pseudomonadota</taxon>
        <taxon>Gammaproteobacteria</taxon>
        <taxon>Methylococcales</taxon>
        <taxon>Methylococcaceae</taxon>
        <taxon>Methylomonas</taxon>
    </lineage>
</organism>
<dbReference type="Pfam" id="PF00563">
    <property type="entry name" value="EAL"/>
    <property type="match status" value="1"/>
</dbReference>
<dbReference type="CDD" id="cd01948">
    <property type="entry name" value="EAL"/>
    <property type="match status" value="1"/>
</dbReference>
<dbReference type="SMART" id="SM00086">
    <property type="entry name" value="PAC"/>
    <property type="match status" value="1"/>
</dbReference>
<dbReference type="PROSITE" id="PS50113">
    <property type="entry name" value="PAC"/>
    <property type="match status" value="1"/>
</dbReference>
<dbReference type="InterPro" id="IPR052155">
    <property type="entry name" value="Biofilm_reg_signaling"/>
</dbReference>
<reference evidence="7 8" key="1">
    <citation type="submission" date="2022-07" db="EMBL/GenBank/DDBJ databases">
        <title>Methylomonas rivi sp. nov., Methylomonas rosea sp. nov., Methylomonas aureus sp. nov. and Methylomonas subterranea sp. nov., four novel methanotrophs isolated from a freshwater creek and the deep terrestrial subsurface.</title>
        <authorList>
            <person name="Abin C."/>
            <person name="Sankaranarayanan K."/>
            <person name="Garner C."/>
            <person name="Sindelar R."/>
            <person name="Kotary K."/>
            <person name="Garner R."/>
            <person name="Barclay S."/>
            <person name="Lawson P."/>
            <person name="Krumholz L."/>
        </authorList>
    </citation>
    <scope>NUCLEOTIDE SEQUENCE [LARGE SCALE GENOMIC DNA]</scope>
    <source>
        <strain evidence="7 8">WSC-6</strain>
    </source>
</reference>
<dbReference type="SMART" id="SM00052">
    <property type="entry name" value="EAL"/>
    <property type="match status" value="1"/>
</dbReference>
<feature type="domain" description="EAL" evidence="5">
    <location>
        <begin position="474"/>
        <end position="729"/>
    </location>
</feature>
<dbReference type="InterPro" id="IPR029787">
    <property type="entry name" value="Nucleotide_cyclase"/>
</dbReference>
<feature type="domain" description="GGDEF" evidence="6">
    <location>
        <begin position="332"/>
        <end position="465"/>
    </location>
</feature>
<dbReference type="Gene3D" id="3.20.20.450">
    <property type="entry name" value="EAL domain"/>
    <property type="match status" value="1"/>
</dbReference>
<name>A0ABT1U1R4_9GAMM</name>
<dbReference type="InterPro" id="IPR000700">
    <property type="entry name" value="PAS-assoc_C"/>
</dbReference>
<dbReference type="CDD" id="cd01949">
    <property type="entry name" value="GGDEF"/>
    <property type="match status" value="1"/>
</dbReference>
<dbReference type="SUPFAM" id="SSF55073">
    <property type="entry name" value="Nucleotide cyclase"/>
    <property type="match status" value="1"/>
</dbReference>
<evidence type="ECO:0000259" key="5">
    <source>
        <dbReference type="PROSITE" id="PS50883"/>
    </source>
</evidence>
<dbReference type="SMART" id="SM00091">
    <property type="entry name" value="PAS"/>
    <property type="match status" value="2"/>
</dbReference>
<protein>
    <submittedName>
        <fullName evidence="7">EAL domain-containing protein</fullName>
    </submittedName>
</protein>
<dbReference type="InterPro" id="IPR001633">
    <property type="entry name" value="EAL_dom"/>
</dbReference>
<evidence type="ECO:0000256" key="1">
    <source>
        <dbReference type="SAM" id="Coils"/>
    </source>
</evidence>
<dbReference type="PANTHER" id="PTHR44757:SF2">
    <property type="entry name" value="BIOFILM ARCHITECTURE MAINTENANCE PROTEIN MBAA"/>
    <property type="match status" value="1"/>
</dbReference>
<dbReference type="NCBIfam" id="TIGR00229">
    <property type="entry name" value="sensory_box"/>
    <property type="match status" value="2"/>
</dbReference>
<evidence type="ECO:0000256" key="2">
    <source>
        <dbReference type="SAM" id="MobiDB-lite"/>
    </source>
</evidence>
<proteinExistence type="predicted"/>
<feature type="domain" description="PAC" evidence="4">
    <location>
        <begin position="248"/>
        <end position="300"/>
    </location>
</feature>
<dbReference type="SUPFAM" id="SSF55785">
    <property type="entry name" value="PYP-like sensor domain (PAS domain)"/>
    <property type="match status" value="2"/>
</dbReference>
<dbReference type="InterPro" id="IPR035919">
    <property type="entry name" value="EAL_sf"/>
</dbReference>
<evidence type="ECO:0000259" key="4">
    <source>
        <dbReference type="PROSITE" id="PS50113"/>
    </source>
</evidence>
<dbReference type="SUPFAM" id="SSF141868">
    <property type="entry name" value="EAL domain-like"/>
    <property type="match status" value="1"/>
</dbReference>
<feature type="region of interest" description="Disordered" evidence="2">
    <location>
        <begin position="1"/>
        <end position="22"/>
    </location>
</feature>
<accession>A0ABT1U1R4</accession>
<gene>
    <name evidence="7" type="ORF">NP596_03860</name>
</gene>
<dbReference type="PROSITE" id="PS50883">
    <property type="entry name" value="EAL"/>
    <property type="match status" value="1"/>
</dbReference>
<feature type="domain" description="PAS" evidence="3">
    <location>
        <begin position="58"/>
        <end position="128"/>
    </location>
</feature>
<evidence type="ECO:0000259" key="6">
    <source>
        <dbReference type="PROSITE" id="PS50887"/>
    </source>
</evidence>
<dbReference type="InterPro" id="IPR013767">
    <property type="entry name" value="PAS_fold"/>
</dbReference>
<dbReference type="Pfam" id="PF13426">
    <property type="entry name" value="PAS_9"/>
    <property type="match status" value="1"/>
</dbReference>
<feature type="domain" description="PAS" evidence="3">
    <location>
        <begin position="172"/>
        <end position="221"/>
    </location>
</feature>
<dbReference type="InterPro" id="IPR001610">
    <property type="entry name" value="PAC"/>
</dbReference>
<dbReference type="InterPro" id="IPR000160">
    <property type="entry name" value="GGDEF_dom"/>
</dbReference>
<evidence type="ECO:0000313" key="8">
    <source>
        <dbReference type="Proteomes" id="UP001524586"/>
    </source>
</evidence>